<dbReference type="HOGENOM" id="CLU_1402615_0_0_1"/>
<dbReference type="VEuPathDB" id="FungiDB:TRIREDRAFT_111027"/>
<organism evidence="3">
    <name type="scientific">Hypocrea jecorina (strain QM6a)</name>
    <name type="common">Trichoderma reesei</name>
    <dbReference type="NCBI Taxonomy" id="431241"/>
    <lineage>
        <taxon>Eukaryota</taxon>
        <taxon>Fungi</taxon>
        <taxon>Dikarya</taxon>
        <taxon>Ascomycota</taxon>
        <taxon>Pezizomycotina</taxon>
        <taxon>Sordariomycetes</taxon>
        <taxon>Hypocreomycetidae</taxon>
        <taxon>Hypocreales</taxon>
        <taxon>Hypocreaceae</taxon>
        <taxon>Trichoderma</taxon>
    </lineage>
</organism>
<sequence length="194" mass="20842">MELFPMGVCTVPAGPLFGAENKAQAGLGGGHDVTLAPSGRGCSDYLRTFPQQMHVPPYRQPSSLPVGASGKPPRSAKPFASTVLGKPLSGWTKGKKARFRKTFNQATSADAPRLQFLSLSPRESFPQTTAVMSWFGVAPFKKFPAPFLKPYWPFFAAGLVIAYGANSAQNAMMASDEWKNDPRNPSVKAGNKAH</sequence>
<dbReference type="InterPro" id="IPR006995">
    <property type="entry name" value="ATP_synth_F0_jsu"/>
</dbReference>
<protein>
    <submittedName>
        <fullName evidence="2">Predicted protein</fullName>
    </submittedName>
</protein>
<feature type="region of interest" description="Disordered" evidence="1">
    <location>
        <begin position="57"/>
        <end position="78"/>
    </location>
</feature>
<dbReference type="RefSeq" id="XP_006968637.1">
    <property type="nucleotide sequence ID" value="XM_006968575.1"/>
</dbReference>
<dbReference type="eggNOG" id="ENOG502SC94">
    <property type="taxonomic scope" value="Eukaryota"/>
</dbReference>
<keyword evidence="3" id="KW-1185">Reference proteome</keyword>
<evidence type="ECO:0000313" key="2">
    <source>
        <dbReference type="EMBL" id="EGR45448.1"/>
    </source>
</evidence>
<proteinExistence type="predicted"/>
<dbReference type="GO" id="GO:0045259">
    <property type="term" value="C:proton-transporting ATP synthase complex"/>
    <property type="evidence" value="ECO:0007669"/>
    <property type="project" value="InterPro"/>
</dbReference>
<dbReference type="STRING" id="431241.G0RTK5"/>
<dbReference type="AlphaFoldDB" id="G0RTK5"/>
<dbReference type="Pfam" id="PF04911">
    <property type="entry name" value="ATP-synt_J"/>
    <property type="match status" value="1"/>
</dbReference>
<dbReference type="Proteomes" id="UP000008984">
    <property type="component" value="Unassembled WGS sequence"/>
</dbReference>
<evidence type="ECO:0000256" key="1">
    <source>
        <dbReference type="SAM" id="MobiDB-lite"/>
    </source>
</evidence>
<dbReference type="PANTHER" id="PTHR28060:SF1">
    <property type="entry name" value="ATP SYNTHASE SUBUNIT J, MITOCHONDRIAL"/>
    <property type="match status" value="1"/>
</dbReference>
<dbReference type="OrthoDB" id="5520611at2759"/>
<dbReference type="PANTHER" id="PTHR28060">
    <property type="entry name" value="ATP SYNTHASE SUBUNIT J, MITOCHONDRIAL"/>
    <property type="match status" value="1"/>
</dbReference>
<name>G0RTK5_HYPJQ</name>
<gene>
    <name evidence="2" type="ORF">TRIREDRAFT_111027</name>
</gene>
<evidence type="ECO:0000313" key="3">
    <source>
        <dbReference type="Proteomes" id="UP000008984"/>
    </source>
</evidence>
<dbReference type="EMBL" id="GL985079">
    <property type="protein sequence ID" value="EGR45448.1"/>
    <property type="molecule type" value="Genomic_DNA"/>
</dbReference>
<dbReference type="GeneID" id="18482243"/>
<dbReference type="GO" id="GO:0046933">
    <property type="term" value="F:proton-transporting ATP synthase activity, rotational mechanism"/>
    <property type="evidence" value="ECO:0007669"/>
    <property type="project" value="TreeGrafter"/>
</dbReference>
<reference evidence="2 3" key="1">
    <citation type="journal article" date="2008" name="Nat. Biotechnol.">
        <title>Genome sequencing and analysis of the biomass-degrading fungus Trichoderma reesei (syn. Hypocrea jecorina).</title>
        <authorList>
            <person name="Martinez D."/>
            <person name="Berka R.M."/>
            <person name="Henrissat B."/>
            <person name="Saloheimo M."/>
            <person name="Arvas M."/>
            <person name="Baker S.E."/>
            <person name="Chapman J."/>
            <person name="Chertkov O."/>
            <person name="Coutinho P.M."/>
            <person name="Cullen D."/>
            <person name="Danchin E.G."/>
            <person name="Grigoriev I.V."/>
            <person name="Harris P."/>
            <person name="Jackson M."/>
            <person name="Kubicek C.P."/>
            <person name="Han C.S."/>
            <person name="Ho I."/>
            <person name="Larrondo L.F."/>
            <person name="de Leon A.L."/>
            <person name="Magnuson J.K."/>
            <person name="Merino S."/>
            <person name="Misra M."/>
            <person name="Nelson B."/>
            <person name="Putnam N."/>
            <person name="Robbertse B."/>
            <person name="Salamov A.A."/>
            <person name="Schmoll M."/>
            <person name="Terry A."/>
            <person name="Thayer N."/>
            <person name="Westerholm-Parvinen A."/>
            <person name="Schoch C.L."/>
            <person name="Yao J."/>
            <person name="Barabote R."/>
            <person name="Nelson M.A."/>
            <person name="Detter C."/>
            <person name="Bruce D."/>
            <person name="Kuske C.R."/>
            <person name="Xie G."/>
            <person name="Richardson P."/>
            <person name="Rokhsar D.S."/>
            <person name="Lucas S.M."/>
            <person name="Rubin E.M."/>
            <person name="Dunn-Coleman N."/>
            <person name="Ward M."/>
            <person name="Brettin T.S."/>
        </authorList>
    </citation>
    <scope>NUCLEOTIDE SEQUENCE [LARGE SCALE GENOMIC DNA]</scope>
    <source>
        <strain evidence="2 3">QM6a</strain>
    </source>
</reference>
<dbReference type="KEGG" id="tre:TRIREDRAFT_111027"/>
<accession>G0RTK5</accession>